<protein>
    <submittedName>
        <fullName evidence="1">12557_t:CDS:1</fullName>
    </submittedName>
</protein>
<keyword evidence="2" id="KW-1185">Reference proteome</keyword>
<evidence type="ECO:0000313" key="2">
    <source>
        <dbReference type="Proteomes" id="UP000789366"/>
    </source>
</evidence>
<accession>A0ACA9KSM0</accession>
<gene>
    <name evidence="1" type="ORF">SPELUC_LOCUS2554</name>
</gene>
<reference evidence="1" key="1">
    <citation type="submission" date="2021-06" db="EMBL/GenBank/DDBJ databases">
        <authorList>
            <person name="Kallberg Y."/>
            <person name="Tangrot J."/>
            <person name="Rosling A."/>
        </authorList>
    </citation>
    <scope>NUCLEOTIDE SEQUENCE</scope>
    <source>
        <strain evidence="1">28 12/20/2015</strain>
    </source>
</reference>
<proteinExistence type="predicted"/>
<name>A0ACA9KSM0_9GLOM</name>
<organism evidence="1 2">
    <name type="scientific">Cetraspora pellucida</name>
    <dbReference type="NCBI Taxonomy" id="1433469"/>
    <lineage>
        <taxon>Eukaryota</taxon>
        <taxon>Fungi</taxon>
        <taxon>Fungi incertae sedis</taxon>
        <taxon>Mucoromycota</taxon>
        <taxon>Glomeromycotina</taxon>
        <taxon>Glomeromycetes</taxon>
        <taxon>Diversisporales</taxon>
        <taxon>Gigasporaceae</taxon>
        <taxon>Cetraspora</taxon>
    </lineage>
</organism>
<evidence type="ECO:0000313" key="1">
    <source>
        <dbReference type="EMBL" id="CAG8490884.1"/>
    </source>
</evidence>
<sequence length="239" mass="28671">MWTIRQLRAFIGLASYYRRFIKDFASVARPLHNLLKKNVSYKWEQEQQVAFDKLKEHLTSAPVLQYPDFSRTFFLHTDASGTGLGAVLAQKVNRNKDHHRASRVHNNADALSRRQEPTKERLESERFKTEKEKDLQEEGEQTDLEWLLNFAEYGENEDPWRESTDDKEVKEEWDWWDIYEDEDRDNNGDEEEITSESDQEYTWIRSESEKRAIEELNEIHDRYYLEVVSDRTMTTKMNH</sequence>
<dbReference type="Proteomes" id="UP000789366">
    <property type="component" value="Unassembled WGS sequence"/>
</dbReference>
<comment type="caution">
    <text evidence="1">The sequence shown here is derived from an EMBL/GenBank/DDBJ whole genome shotgun (WGS) entry which is preliminary data.</text>
</comment>
<dbReference type="EMBL" id="CAJVPW010001734">
    <property type="protein sequence ID" value="CAG8490884.1"/>
    <property type="molecule type" value="Genomic_DNA"/>
</dbReference>